<keyword evidence="4" id="KW-1185">Reference proteome</keyword>
<feature type="chain" id="PRO_5023052523" description="GATA zinc finger domain-containing protein 14-like" evidence="2">
    <location>
        <begin position="25"/>
        <end position="351"/>
    </location>
</feature>
<gene>
    <name evidence="3" type="ORF">LSINAPIS_LOCUS14659</name>
</gene>
<dbReference type="Proteomes" id="UP000324832">
    <property type="component" value="Unassembled WGS sequence"/>
</dbReference>
<feature type="compositionally biased region" description="Basic and acidic residues" evidence="1">
    <location>
        <begin position="293"/>
        <end position="312"/>
    </location>
</feature>
<evidence type="ECO:0000256" key="1">
    <source>
        <dbReference type="SAM" id="MobiDB-lite"/>
    </source>
</evidence>
<evidence type="ECO:0000313" key="4">
    <source>
        <dbReference type="Proteomes" id="UP000324832"/>
    </source>
</evidence>
<feature type="region of interest" description="Disordered" evidence="1">
    <location>
        <begin position="185"/>
        <end position="210"/>
    </location>
</feature>
<keyword evidence="2" id="KW-0732">Signal</keyword>
<protein>
    <recommendedName>
        <fullName evidence="5">GATA zinc finger domain-containing protein 14-like</fullName>
    </recommendedName>
</protein>
<feature type="compositionally biased region" description="Low complexity" evidence="1">
    <location>
        <begin position="228"/>
        <end position="245"/>
    </location>
</feature>
<dbReference type="AlphaFoldDB" id="A0A5E4R3U8"/>
<feature type="signal peptide" evidence="2">
    <location>
        <begin position="1"/>
        <end position="24"/>
    </location>
</feature>
<evidence type="ECO:0000256" key="2">
    <source>
        <dbReference type="SAM" id="SignalP"/>
    </source>
</evidence>
<dbReference type="EMBL" id="FZQP02006926">
    <property type="protein sequence ID" value="VVD05036.1"/>
    <property type="molecule type" value="Genomic_DNA"/>
</dbReference>
<feature type="region of interest" description="Disordered" evidence="1">
    <location>
        <begin position="228"/>
        <end position="312"/>
    </location>
</feature>
<evidence type="ECO:0008006" key="5">
    <source>
        <dbReference type="Google" id="ProtNLM"/>
    </source>
</evidence>
<name>A0A5E4R3U8_9NEOP</name>
<proteinExistence type="predicted"/>
<feature type="compositionally biased region" description="Polar residues" evidence="1">
    <location>
        <begin position="246"/>
        <end position="267"/>
    </location>
</feature>
<sequence>MKTIFVVHLTYLIVIGQMQHYCDAGLLDLLWHRSGRNPHLYNFNNNINRNDNNQVGFLTQNKSPVPVRERNNWLVNNPLENDDTSQNEATNLSSNNFVPYITKEGPQTSNDYNTNEDIKIEVSPANSINNNNIQNVAVDTPDIKEHRVEHNFKSSQGNNVASNLNIPKIVDDLNRINNIVTKINKERQKESENQTPHIKANADEKPTLPSLSNFQIQPIAILTIPKANNQNTNQNGNKASNSNINYQPSNPIQRPLHHNSSLSQIPSQIYDENDSSHNNPIESSNTENNNDYEQDHKSKNEENQEEDTAKGDHKIKVLKPLTKRKFFVQVEPVIPEYKETAHNQTVYYVNA</sequence>
<evidence type="ECO:0000313" key="3">
    <source>
        <dbReference type="EMBL" id="VVD05036.1"/>
    </source>
</evidence>
<feature type="non-terminal residue" evidence="3">
    <location>
        <position position="351"/>
    </location>
</feature>
<organism evidence="3 4">
    <name type="scientific">Leptidea sinapis</name>
    <dbReference type="NCBI Taxonomy" id="189913"/>
    <lineage>
        <taxon>Eukaryota</taxon>
        <taxon>Metazoa</taxon>
        <taxon>Ecdysozoa</taxon>
        <taxon>Arthropoda</taxon>
        <taxon>Hexapoda</taxon>
        <taxon>Insecta</taxon>
        <taxon>Pterygota</taxon>
        <taxon>Neoptera</taxon>
        <taxon>Endopterygota</taxon>
        <taxon>Lepidoptera</taxon>
        <taxon>Glossata</taxon>
        <taxon>Ditrysia</taxon>
        <taxon>Papilionoidea</taxon>
        <taxon>Pieridae</taxon>
        <taxon>Dismorphiinae</taxon>
        <taxon>Leptidea</taxon>
    </lineage>
</organism>
<reference evidence="3 4" key="1">
    <citation type="submission" date="2017-07" db="EMBL/GenBank/DDBJ databases">
        <authorList>
            <person name="Talla V."/>
            <person name="Backstrom N."/>
        </authorList>
    </citation>
    <scope>NUCLEOTIDE SEQUENCE [LARGE SCALE GENOMIC DNA]</scope>
</reference>
<feature type="compositionally biased region" description="Polar residues" evidence="1">
    <location>
        <begin position="276"/>
        <end position="291"/>
    </location>
</feature>
<accession>A0A5E4R3U8</accession>